<evidence type="ECO:0000313" key="5">
    <source>
        <dbReference type="Proteomes" id="UP000734854"/>
    </source>
</evidence>
<reference evidence="4 5" key="1">
    <citation type="submission" date="2020-08" db="EMBL/GenBank/DDBJ databases">
        <title>Plant Genome Project.</title>
        <authorList>
            <person name="Zhang R.-G."/>
        </authorList>
    </citation>
    <scope>NUCLEOTIDE SEQUENCE [LARGE SCALE GENOMIC DNA]</scope>
    <source>
        <tissue evidence="4">Rhizome</tissue>
    </source>
</reference>
<dbReference type="AlphaFoldDB" id="A0A8J5H7Q0"/>
<accession>A0A8J5H7Q0</accession>
<dbReference type="Pfam" id="PF04570">
    <property type="entry name" value="zf-FLZ"/>
    <property type="match status" value="1"/>
</dbReference>
<name>A0A8J5H7Q0_ZINOF</name>
<organism evidence="4 5">
    <name type="scientific">Zingiber officinale</name>
    <name type="common">Ginger</name>
    <name type="synonym">Amomum zingiber</name>
    <dbReference type="NCBI Taxonomy" id="94328"/>
    <lineage>
        <taxon>Eukaryota</taxon>
        <taxon>Viridiplantae</taxon>
        <taxon>Streptophyta</taxon>
        <taxon>Embryophyta</taxon>
        <taxon>Tracheophyta</taxon>
        <taxon>Spermatophyta</taxon>
        <taxon>Magnoliopsida</taxon>
        <taxon>Liliopsida</taxon>
        <taxon>Zingiberales</taxon>
        <taxon>Zingiberaceae</taxon>
        <taxon>Zingiber</taxon>
    </lineage>
</organism>
<evidence type="ECO:0000259" key="3">
    <source>
        <dbReference type="Pfam" id="PF04570"/>
    </source>
</evidence>
<evidence type="ECO:0000313" key="4">
    <source>
        <dbReference type="EMBL" id="KAG6522519.1"/>
    </source>
</evidence>
<evidence type="ECO:0000256" key="2">
    <source>
        <dbReference type="ARBA" id="ARBA00022723"/>
    </source>
</evidence>
<keyword evidence="5" id="KW-1185">Reference proteome</keyword>
<sequence length="259" mass="28273">MDRVIFYLGDEGGVDGEAGKKIVSIRVPEGGLEGLRIVIRNGGKRSNATTSMLVRPPGELGFLESCCLCRRELDPCKDVYMYRGRRQDPQGSLVFSSARGSLEQQLLVRLSRIALLSFSGACIPPLPSTDDVSRRELHGSFPLFSSATVACLSLPAKMDEAFLPSLLDLQVEGAKFIFEPSSNSQNGASSSWCIGLTEEGIANCYHSLENVIINRSRRPSNILTSIDIDQRTSSSSSSPNKRRKLKNNCLWVGSAKESL</sequence>
<keyword evidence="2" id="KW-0479">Metal-binding</keyword>
<protein>
    <recommendedName>
        <fullName evidence="3">FLZ-type domain-containing protein</fullName>
    </recommendedName>
</protein>
<dbReference type="GO" id="GO:0046872">
    <property type="term" value="F:metal ion binding"/>
    <property type="evidence" value="ECO:0007669"/>
    <property type="project" value="UniProtKB-KW"/>
</dbReference>
<feature type="domain" description="FLZ-type" evidence="3">
    <location>
        <begin position="59"/>
        <end position="85"/>
    </location>
</feature>
<comment type="caution">
    <text evidence="4">The sequence shown here is derived from an EMBL/GenBank/DDBJ whole genome shotgun (WGS) entry which is preliminary data.</text>
</comment>
<dbReference type="Proteomes" id="UP000734854">
    <property type="component" value="Unassembled WGS sequence"/>
</dbReference>
<evidence type="ECO:0000256" key="1">
    <source>
        <dbReference type="ARBA" id="ARBA00009374"/>
    </source>
</evidence>
<dbReference type="InterPro" id="IPR007650">
    <property type="entry name" value="Zf-FLZ_dom"/>
</dbReference>
<comment type="similarity">
    <text evidence="1">Belongs to the FLZ family.</text>
</comment>
<dbReference type="EMBL" id="JACMSC010000005">
    <property type="protein sequence ID" value="KAG6522519.1"/>
    <property type="molecule type" value="Genomic_DNA"/>
</dbReference>
<gene>
    <name evidence="4" type="ORF">ZIOFF_019659</name>
</gene>
<proteinExistence type="inferred from homology"/>